<gene>
    <name evidence="9" type="ORF">CKAN_00131600</name>
</gene>
<proteinExistence type="inferred from homology"/>
<keyword evidence="10" id="KW-1185">Reference proteome</keyword>
<keyword evidence="5" id="KW-0548">Nucleotidyltransferase</keyword>
<dbReference type="GO" id="GO:0000428">
    <property type="term" value="C:DNA-directed RNA polymerase complex"/>
    <property type="evidence" value="ECO:0007669"/>
    <property type="project" value="UniProtKB-KW"/>
</dbReference>
<evidence type="ECO:0000256" key="2">
    <source>
        <dbReference type="ARBA" id="ARBA00012418"/>
    </source>
</evidence>
<dbReference type="EMBL" id="QPKB01000001">
    <property type="protein sequence ID" value="RWR73065.1"/>
    <property type="molecule type" value="Genomic_DNA"/>
</dbReference>
<evidence type="ECO:0000256" key="7">
    <source>
        <dbReference type="SAM" id="MobiDB-lite"/>
    </source>
</evidence>
<dbReference type="GO" id="GO:0006351">
    <property type="term" value="P:DNA-templated transcription"/>
    <property type="evidence" value="ECO:0007669"/>
    <property type="project" value="InterPro"/>
</dbReference>
<evidence type="ECO:0000256" key="3">
    <source>
        <dbReference type="ARBA" id="ARBA00022478"/>
    </source>
</evidence>
<keyword evidence="3" id="KW-0240">DNA-directed RNA polymerase</keyword>
<dbReference type="Gene3D" id="3.90.1800.10">
    <property type="entry name" value="RNA polymerase alpha subunit dimerisation domain"/>
    <property type="match status" value="1"/>
</dbReference>
<comment type="similarity">
    <text evidence="1">Belongs to the RNA polymerase beta chain family.</text>
</comment>
<dbReference type="Pfam" id="PF04560">
    <property type="entry name" value="RNA_pol_Rpb2_7"/>
    <property type="match status" value="1"/>
</dbReference>
<dbReference type="EC" id="2.7.7.6" evidence="2"/>
<evidence type="ECO:0000313" key="10">
    <source>
        <dbReference type="Proteomes" id="UP000283530"/>
    </source>
</evidence>
<organism evidence="9 10">
    <name type="scientific">Cinnamomum micranthum f. kanehirae</name>
    <dbReference type="NCBI Taxonomy" id="337451"/>
    <lineage>
        <taxon>Eukaryota</taxon>
        <taxon>Viridiplantae</taxon>
        <taxon>Streptophyta</taxon>
        <taxon>Embryophyta</taxon>
        <taxon>Tracheophyta</taxon>
        <taxon>Spermatophyta</taxon>
        <taxon>Magnoliopsida</taxon>
        <taxon>Magnoliidae</taxon>
        <taxon>Laurales</taxon>
        <taxon>Lauraceae</taxon>
        <taxon>Cinnamomum</taxon>
    </lineage>
</organism>
<feature type="region of interest" description="Disordered" evidence="7">
    <location>
        <begin position="124"/>
        <end position="175"/>
    </location>
</feature>
<evidence type="ECO:0000259" key="8">
    <source>
        <dbReference type="Pfam" id="PF04560"/>
    </source>
</evidence>
<dbReference type="GO" id="GO:0032549">
    <property type="term" value="F:ribonucleoside binding"/>
    <property type="evidence" value="ECO:0007669"/>
    <property type="project" value="InterPro"/>
</dbReference>
<dbReference type="GO" id="GO:0003899">
    <property type="term" value="F:DNA-directed RNA polymerase activity"/>
    <property type="evidence" value="ECO:0007669"/>
    <property type="project" value="UniProtKB-EC"/>
</dbReference>
<dbReference type="SUPFAM" id="SSF64484">
    <property type="entry name" value="beta and beta-prime subunits of DNA dependent RNA-polymerase"/>
    <property type="match status" value="1"/>
</dbReference>
<dbReference type="PANTHER" id="PTHR20856">
    <property type="entry name" value="DNA-DIRECTED RNA POLYMERASE I SUBUNIT 2"/>
    <property type="match status" value="1"/>
</dbReference>
<sequence length="200" mass="22363">MIAHGAAHFLKERLFDQSDAYRVHVCERCGLIAIANLKKNSFECRGSKNKTDIAMSEIEVLEMKGALESKGEVEFNVCTLGKAVKITKNMVVHKYRTSMWQLELCGLNITLLHSRCKHKATLKGSKSTYNKEAPPYNNLLYDADDETHNSSSTGQIEESSREETRNTDQEVSTPPCVIMSDPVTLATNRIISSICRCMAT</sequence>
<keyword evidence="6" id="KW-0804">Transcription</keyword>
<dbReference type="GO" id="GO:0003677">
    <property type="term" value="F:DNA binding"/>
    <property type="evidence" value="ECO:0007669"/>
    <property type="project" value="InterPro"/>
</dbReference>
<feature type="domain" description="RNA polymerase Rpb2" evidence="8">
    <location>
        <begin position="1"/>
        <end position="58"/>
    </location>
</feature>
<feature type="compositionally biased region" description="Basic and acidic residues" evidence="7">
    <location>
        <begin position="158"/>
        <end position="168"/>
    </location>
</feature>
<dbReference type="AlphaFoldDB" id="A0A3S3MQL6"/>
<keyword evidence="4" id="KW-0808">Transferase</keyword>
<accession>A0A3S3MQL6</accession>
<comment type="caution">
    <text evidence="9">The sequence shown here is derived from an EMBL/GenBank/DDBJ whole genome shotgun (WGS) entry which is preliminary data.</text>
</comment>
<dbReference type="Proteomes" id="UP000283530">
    <property type="component" value="Unassembled WGS sequence"/>
</dbReference>
<name>A0A3S3MQL6_9MAGN</name>
<dbReference type="STRING" id="337451.A0A3S3MQL6"/>
<dbReference type="InterPro" id="IPR015712">
    <property type="entry name" value="DNA-dir_RNA_pol_su2"/>
</dbReference>
<evidence type="ECO:0000256" key="4">
    <source>
        <dbReference type="ARBA" id="ARBA00022679"/>
    </source>
</evidence>
<dbReference type="InterPro" id="IPR007641">
    <property type="entry name" value="RNA_pol_Rpb2_7"/>
</dbReference>
<dbReference type="OrthoDB" id="10248617at2759"/>
<evidence type="ECO:0000313" key="9">
    <source>
        <dbReference type="EMBL" id="RWR73065.1"/>
    </source>
</evidence>
<evidence type="ECO:0000256" key="5">
    <source>
        <dbReference type="ARBA" id="ARBA00022695"/>
    </source>
</evidence>
<reference evidence="9 10" key="1">
    <citation type="journal article" date="2019" name="Nat. Plants">
        <title>Stout camphor tree genome fills gaps in understanding of flowering plant genome evolution.</title>
        <authorList>
            <person name="Chaw S.M."/>
            <person name="Liu Y.C."/>
            <person name="Wu Y.W."/>
            <person name="Wang H.Y."/>
            <person name="Lin C.I."/>
            <person name="Wu C.S."/>
            <person name="Ke H.M."/>
            <person name="Chang L.Y."/>
            <person name="Hsu C.Y."/>
            <person name="Yang H.T."/>
            <person name="Sudianto E."/>
            <person name="Hsu M.H."/>
            <person name="Wu K.P."/>
            <person name="Wang L.N."/>
            <person name="Leebens-Mack J.H."/>
            <person name="Tsai I.J."/>
        </authorList>
    </citation>
    <scope>NUCLEOTIDE SEQUENCE [LARGE SCALE GENOMIC DNA]</scope>
    <source>
        <strain evidence="10">cv. Chaw 1501</strain>
        <tissue evidence="9">Young leaves</tissue>
    </source>
</reference>
<evidence type="ECO:0000256" key="6">
    <source>
        <dbReference type="ARBA" id="ARBA00023163"/>
    </source>
</evidence>
<evidence type="ECO:0000256" key="1">
    <source>
        <dbReference type="ARBA" id="ARBA00006835"/>
    </source>
</evidence>
<protein>
    <recommendedName>
        <fullName evidence="2">DNA-directed RNA polymerase</fullName>
        <ecNumber evidence="2">2.7.7.6</ecNumber>
    </recommendedName>
</protein>